<name>A0AAN8E7B8_9EURO</name>
<dbReference type="GO" id="GO:0008198">
    <property type="term" value="F:ferrous iron binding"/>
    <property type="evidence" value="ECO:0007669"/>
    <property type="project" value="InterPro"/>
</dbReference>
<comment type="similarity">
    <text evidence="2">Belongs to the extradiol ring-cleavage dioxygenase family.</text>
</comment>
<dbReference type="Pfam" id="PF00903">
    <property type="entry name" value="Glyoxalase"/>
    <property type="match status" value="1"/>
</dbReference>
<dbReference type="SUPFAM" id="SSF54593">
    <property type="entry name" value="Glyoxalase/Bleomycin resistance protein/Dihydroxybiphenyl dioxygenase"/>
    <property type="match status" value="1"/>
</dbReference>
<evidence type="ECO:0000313" key="11">
    <source>
        <dbReference type="Proteomes" id="UP001316803"/>
    </source>
</evidence>
<keyword evidence="6" id="KW-0560">Oxidoreductase</keyword>
<proteinExistence type="inferred from homology"/>
<evidence type="ECO:0000259" key="9">
    <source>
        <dbReference type="PROSITE" id="PS51819"/>
    </source>
</evidence>
<evidence type="ECO:0000256" key="1">
    <source>
        <dbReference type="ARBA" id="ARBA00001954"/>
    </source>
</evidence>
<feature type="compositionally biased region" description="Basic and acidic residues" evidence="8">
    <location>
        <begin position="190"/>
        <end position="215"/>
    </location>
</feature>
<reference evidence="10 11" key="1">
    <citation type="submission" date="2022-12" db="EMBL/GenBank/DDBJ databases">
        <title>Genomic features and morphological characterization of a novel Knufia sp. strain isolated from spacecraft assembly facility.</title>
        <authorList>
            <person name="Teixeira M."/>
            <person name="Chander A.M."/>
            <person name="Stajich J.E."/>
            <person name="Venkateswaran K."/>
        </authorList>
    </citation>
    <scope>NUCLEOTIDE SEQUENCE [LARGE SCALE GENOMIC DNA]</scope>
    <source>
        <strain evidence="10 11">FJI-L2-BK-P2</strain>
    </source>
</reference>
<organism evidence="10 11">
    <name type="scientific">Knufia fluminis</name>
    <dbReference type="NCBI Taxonomy" id="191047"/>
    <lineage>
        <taxon>Eukaryota</taxon>
        <taxon>Fungi</taxon>
        <taxon>Dikarya</taxon>
        <taxon>Ascomycota</taxon>
        <taxon>Pezizomycotina</taxon>
        <taxon>Eurotiomycetes</taxon>
        <taxon>Chaetothyriomycetidae</taxon>
        <taxon>Chaetothyriales</taxon>
        <taxon>Trichomeriaceae</taxon>
        <taxon>Knufia</taxon>
    </lineage>
</organism>
<dbReference type="PROSITE" id="PS00082">
    <property type="entry name" value="EXTRADIOL_DIOXYGENAS"/>
    <property type="match status" value="1"/>
</dbReference>
<keyword evidence="7" id="KW-0408">Iron</keyword>
<dbReference type="InterPro" id="IPR037523">
    <property type="entry name" value="VOC_core"/>
</dbReference>
<dbReference type="Gene3D" id="3.10.180.10">
    <property type="entry name" value="2,3-Dihydroxybiphenyl 1,2-Dioxygenase, domain 1"/>
    <property type="match status" value="1"/>
</dbReference>
<keyword evidence="3" id="KW-0479">Metal-binding</keyword>
<sequence length="224" mass="25180">MAIMTGVDTKASDHEPYESLIGLKAPTGTIKPSNLCHFVLRTKPENYQKMVKWYIDFTGGFATHVAKSITFIAYDEEHHRIGIAPREDAIPRPADGSPVVGLGHAAFGYKSLSELADSYEQKKKMGIRPVWVVNHGPTTSMYYVDPDGNMVETQVDNFDTVEETVAFMGKEEFHKNPMGADFHPEEFVKRVRSGEDDRAIKKRPDVGPRTRKEDFPPQTYLATC</sequence>
<dbReference type="InterPro" id="IPR029068">
    <property type="entry name" value="Glyas_Bleomycin-R_OHBP_Dase"/>
</dbReference>
<dbReference type="PROSITE" id="PS51819">
    <property type="entry name" value="VOC"/>
    <property type="match status" value="1"/>
</dbReference>
<protein>
    <recommendedName>
        <fullName evidence="9">VOC domain-containing protein</fullName>
    </recommendedName>
</protein>
<dbReference type="InterPro" id="IPR000486">
    <property type="entry name" value="Xdiol_ring_cleave_dOase_1/2"/>
</dbReference>
<evidence type="ECO:0000256" key="6">
    <source>
        <dbReference type="ARBA" id="ARBA00023002"/>
    </source>
</evidence>
<feature type="domain" description="VOC" evidence="9">
    <location>
        <begin position="34"/>
        <end position="156"/>
    </location>
</feature>
<keyword evidence="5" id="KW-0223">Dioxygenase</keyword>
<comment type="cofactor">
    <cofactor evidence="1">
        <name>Fe(2+)</name>
        <dbReference type="ChEBI" id="CHEBI:29033"/>
    </cofactor>
</comment>
<evidence type="ECO:0000256" key="8">
    <source>
        <dbReference type="SAM" id="MobiDB-lite"/>
    </source>
</evidence>
<dbReference type="GO" id="GO:0051213">
    <property type="term" value="F:dioxygenase activity"/>
    <property type="evidence" value="ECO:0007669"/>
    <property type="project" value="UniProtKB-KW"/>
</dbReference>
<keyword evidence="4" id="KW-0058">Aromatic hydrocarbons catabolism</keyword>
<evidence type="ECO:0000256" key="2">
    <source>
        <dbReference type="ARBA" id="ARBA00008784"/>
    </source>
</evidence>
<comment type="caution">
    <text evidence="10">The sequence shown here is derived from an EMBL/GenBank/DDBJ whole genome shotgun (WGS) entry which is preliminary data.</text>
</comment>
<evidence type="ECO:0000313" key="10">
    <source>
        <dbReference type="EMBL" id="KAK5947769.1"/>
    </source>
</evidence>
<evidence type="ECO:0000256" key="7">
    <source>
        <dbReference type="ARBA" id="ARBA00023004"/>
    </source>
</evidence>
<gene>
    <name evidence="10" type="ORF">OHC33_011196</name>
</gene>
<dbReference type="AlphaFoldDB" id="A0AAN8E7B8"/>
<evidence type="ECO:0000256" key="4">
    <source>
        <dbReference type="ARBA" id="ARBA00022797"/>
    </source>
</evidence>
<dbReference type="Proteomes" id="UP001316803">
    <property type="component" value="Unassembled WGS sequence"/>
</dbReference>
<dbReference type="EMBL" id="JAKLMC020000069">
    <property type="protein sequence ID" value="KAK5947769.1"/>
    <property type="molecule type" value="Genomic_DNA"/>
</dbReference>
<evidence type="ECO:0000256" key="3">
    <source>
        <dbReference type="ARBA" id="ARBA00022723"/>
    </source>
</evidence>
<feature type="region of interest" description="Disordered" evidence="8">
    <location>
        <begin position="190"/>
        <end position="224"/>
    </location>
</feature>
<evidence type="ECO:0000256" key="5">
    <source>
        <dbReference type="ARBA" id="ARBA00022964"/>
    </source>
</evidence>
<dbReference type="InterPro" id="IPR004360">
    <property type="entry name" value="Glyas_Fos-R_dOase_dom"/>
</dbReference>
<accession>A0AAN8E7B8</accession>
<keyword evidence="11" id="KW-1185">Reference proteome</keyword>